<organism evidence="5">
    <name type="scientific">marine sediment metagenome</name>
    <dbReference type="NCBI Taxonomy" id="412755"/>
    <lineage>
        <taxon>unclassified sequences</taxon>
        <taxon>metagenomes</taxon>
        <taxon>ecological metagenomes</taxon>
    </lineage>
</organism>
<keyword evidence="3" id="KW-0812">Transmembrane</keyword>
<dbReference type="AlphaFoldDB" id="A0A0F9R180"/>
<accession>A0A0F9R180</accession>
<feature type="transmembrane region" description="Helical" evidence="3">
    <location>
        <begin position="939"/>
        <end position="963"/>
    </location>
</feature>
<protein>
    <recommendedName>
        <fullName evidence="4">LamG-like jellyroll fold domain-containing protein</fullName>
    </recommendedName>
</protein>
<dbReference type="SMART" id="SM00560">
    <property type="entry name" value="LamGL"/>
    <property type="match status" value="1"/>
</dbReference>
<dbReference type="InterPro" id="IPR013320">
    <property type="entry name" value="ConA-like_dom_sf"/>
</dbReference>
<proteinExistence type="predicted"/>
<feature type="transmembrane region" description="Helical" evidence="3">
    <location>
        <begin position="975"/>
        <end position="1003"/>
    </location>
</feature>
<keyword evidence="1" id="KW-0732">Signal</keyword>
<dbReference type="SUPFAM" id="SSF49899">
    <property type="entry name" value="Concanavalin A-like lectins/glucanases"/>
    <property type="match status" value="1"/>
</dbReference>
<reference evidence="5" key="1">
    <citation type="journal article" date="2015" name="Nature">
        <title>Complex archaea that bridge the gap between prokaryotes and eukaryotes.</title>
        <authorList>
            <person name="Spang A."/>
            <person name="Saw J.H."/>
            <person name="Jorgensen S.L."/>
            <person name="Zaremba-Niedzwiedzka K."/>
            <person name="Martijn J."/>
            <person name="Lind A.E."/>
            <person name="van Eijk R."/>
            <person name="Schleper C."/>
            <person name="Guy L."/>
            <person name="Ettema T.J."/>
        </authorList>
    </citation>
    <scope>NUCLEOTIDE SEQUENCE</scope>
</reference>
<dbReference type="InterPro" id="IPR006558">
    <property type="entry name" value="LamG-like"/>
</dbReference>
<dbReference type="EMBL" id="LAZR01001217">
    <property type="protein sequence ID" value="KKN48509.1"/>
    <property type="molecule type" value="Genomic_DNA"/>
</dbReference>
<evidence type="ECO:0000256" key="2">
    <source>
        <dbReference type="ARBA" id="ARBA00023157"/>
    </source>
</evidence>
<evidence type="ECO:0000259" key="4">
    <source>
        <dbReference type="SMART" id="SM00560"/>
    </source>
</evidence>
<comment type="caution">
    <text evidence="5">The sequence shown here is derived from an EMBL/GenBank/DDBJ whole genome shotgun (WGS) entry which is preliminary data.</text>
</comment>
<feature type="domain" description="LamG-like jellyroll fold" evidence="4">
    <location>
        <begin position="266"/>
        <end position="406"/>
    </location>
</feature>
<dbReference type="Pfam" id="PF13385">
    <property type="entry name" value="Laminin_G_3"/>
    <property type="match status" value="1"/>
</dbReference>
<sequence length="1006" mass="112675">MKKLFVLMFVMILLVGTVSAFEFDNVKRYDEDTKTITVRNSFLGIPTTKVADIRLDSPLNNFVGAGYQKVAEFTITNFDDYTDPLKQLELYHAISGDSIQRTIDYKYRTTETIRVNDYKRNCRTDINGTSYCTSEIIGSHQETKTVWKDLDRSVLSKDEVITIGLFTDVQIGDRVEWIPTYYGVEIREWAIWTQSLNTELKGYWNFNEGTGTVAADDTENGNDLNGTNTPGWTTNGLISNATNLTRVNDEYWTNISSSDFYPPFGQAFTVNLWYKPTNVSEFQTLMAKGSSPSADFSRYILRARGDTQLIQFRMVDITSTEQAITSTTLMTSGNWLMITGVYDGGTNMSLWINGTFEGEQSITSFLDVGEQPFRIGRVSRPSPTTPNPVDGAIDEASFWNRSLSQNEIVQVFNLGFGITHTTNFGPDVTLNSPIDNFNTTNTTIEFNASVVDITGNDIVNVSLVLDGIVNETNSSGINNSDYFFTKIVSFDTHNWSYEACNNESRCFIPTVRNFEVSTFIENNITFNATPRETSSQFFEINISTIPAILSVSASLNYNGTQFVSDTSCVGLDCSITNTIDIPLVTEGQFEDKSFFWEISVFDGTSSVSVNSSTSEQNVTRINLEECGVFTTQALNFTAFDEQNLTRIDPFLFNGNFDQWIGGGTVKRQSNFTNSSIDEVTLCISPDDENYFIDATIEYDEAENTTDIYTLRNYYFQNDTINSTSQDVQLFLLRSSSATSFILKVQDDSLLPVPGVLIEINRFYPGTNEFRVVQIAKADDLGKSVGFFETEIVDYKFFITRNNSILLETGLQKVIPETSPFTLTFNIGEPLGEPWKTQDVITELLSNLTFNESSLIVTYVYIDTSNDLGLARLFVIRESLTNASANIILCNENSTLSSATLTCNVSTTTGFYTASSFITRFDIEELDLQITFSIETLSNIVGLLGLFFGWFLILIASFMFRFNVVAGIWSITSTVFLINLMGFISFGSVFVTAVVGTAIILTWIMER</sequence>
<gene>
    <name evidence="5" type="ORF">LCGC14_0652020</name>
</gene>
<dbReference type="Gene3D" id="2.60.120.200">
    <property type="match status" value="1"/>
</dbReference>
<keyword evidence="2" id="KW-1015">Disulfide bond</keyword>
<keyword evidence="3" id="KW-1133">Transmembrane helix</keyword>
<evidence type="ECO:0000313" key="5">
    <source>
        <dbReference type="EMBL" id="KKN48509.1"/>
    </source>
</evidence>
<evidence type="ECO:0000256" key="1">
    <source>
        <dbReference type="ARBA" id="ARBA00022729"/>
    </source>
</evidence>
<name>A0A0F9R180_9ZZZZ</name>
<keyword evidence="3" id="KW-0472">Membrane</keyword>
<evidence type="ECO:0000256" key="3">
    <source>
        <dbReference type="SAM" id="Phobius"/>
    </source>
</evidence>